<dbReference type="EMBL" id="JAHWZY010000053">
    <property type="protein sequence ID" value="MEZ3182818.1"/>
    <property type="molecule type" value="Genomic_DNA"/>
</dbReference>
<protein>
    <recommendedName>
        <fullName evidence="4">Beta-ketoacyl synthase N-terminal domain-containing protein</fullName>
    </recommendedName>
</protein>
<evidence type="ECO:0000256" key="1">
    <source>
        <dbReference type="SAM" id="MobiDB-lite"/>
    </source>
</evidence>
<organism evidence="2 3">
    <name type="scientific">Streptomyces pimonensis</name>
    <dbReference type="NCBI Taxonomy" id="2860288"/>
    <lineage>
        <taxon>Bacteria</taxon>
        <taxon>Bacillati</taxon>
        <taxon>Actinomycetota</taxon>
        <taxon>Actinomycetes</taxon>
        <taxon>Kitasatosporales</taxon>
        <taxon>Streptomycetaceae</taxon>
        <taxon>Streptomyces</taxon>
    </lineage>
</organism>
<dbReference type="InterPro" id="IPR016039">
    <property type="entry name" value="Thiolase-like"/>
</dbReference>
<dbReference type="SUPFAM" id="SSF53901">
    <property type="entry name" value="Thiolase-like"/>
    <property type="match status" value="1"/>
</dbReference>
<reference evidence="2 3" key="1">
    <citation type="journal article" date="2021" name="Res Sq">
        <title>Streptomyces Pimoensis sp. nov., Isolated From the Taklimakan Desert in Xinjiang, China.</title>
        <authorList>
            <person name="Zhang P."/>
            <person name="Luo X."/>
            <person name="Luo X."/>
            <person name="Liu Z."/>
            <person name="Xia Z."/>
            <person name="Wan C."/>
            <person name="zhang L."/>
        </authorList>
    </citation>
    <scope>NUCLEOTIDE SEQUENCE [LARGE SCALE GENOMIC DNA]</scope>
    <source>
        <strain evidence="2 3">TRM75549</strain>
    </source>
</reference>
<evidence type="ECO:0000313" key="3">
    <source>
        <dbReference type="Proteomes" id="UP001567537"/>
    </source>
</evidence>
<evidence type="ECO:0000313" key="2">
    <source>
        <dbReference type="EMBL" id="MEZ3182818.1"/>
    </source>
</evidence>
<name>A0ABV4J7T3_9ACTN</name>
<feature type="compositionally biased region" description="Gly residues" evidence="1">
    <location>
        <begin position="189"/>
        <end position="198"/>
    </location>
</feature>
<feature type="region of interest" description="Disordered" evidence="1">
    <location>
        <begin position="189"/>
        <end position="211"/>
    </location>
</feature>
<proteinExistence type="predicted"/>
<sequence length="248" mass="25630">MAPDAPRIAAAAVRLVERDFPRVPRETADVPRMPLAVRDVLGPELLATAREALTAAGVAADDTHTLGCVTASHRATSATSAYIAEVLDSHGPRWLAPECFLHYSAHSLTGRLCIELGLDGAAVTLTGPSSGIDALGYAASVIASGRLRRVLVAAAYWPPPGTRRDTGTVPLRTAAVVLTGAGGWGDVTGWRPGGGHPAVGGADDADHERSDPSEAFAALADWYRRRPGVPTELLGGGSRLVLRPGGAV</sequence>
<dbReference type="Gene3D" id="3.40.47.10">
    <property type="match status" value="1"/>
</dbReference>
<evidence type="ECO:0008006" key="4">
    <source>
        <dbReference type="Google" id="ProtNLM"/>
    </source>
</evidence>
<gene>
    <name evidence="2" type="ORF">KYY02_30425</name>
</gene>
<accession>A0ABV4J7T3</accession>
<dbReference type="Proteomes" id="UP001567537">
    <property type="component" value="Unassembled WGS sequence"/>
</dbReference>
<comment type="caution">
    <text evidence="2">The sequence shown here is derived from an EMBL/GenBank/DDBJ whole genome shotgun (WGS) entry which is preliminary data.</text>
</comment>
<keyword evidence="3" id="KW-1185">Reference proteome</keyword>
<dbReference type="RefSeq" id="WP_371243886.1">
    <property type="nucleotide sequence ID" value="NZ_JAHWZY010000053.1"/>
</dbReference>